<keyword evidence="1" id="KW-1133">Transmembrane helix</keyword>
<keyword evidence="3" id="KW-1185">Reference proteome</keyword>
<sequence>MPFGRVDFRFFFILYVCVCKLVLKIPWKNLYSEPVVAQVDGLYLLVRPSTEMLLTHLSGILVVVTGCYNHCCYHIYLTIMFMLMFIIRIIAITFAIIIAFANAFTFVCAFDFHQLSNRYHGNKLFTFGCLCQEKICV</sequence>
<gene>
    <name evidence="2" type="ORF">pdam_00007613</name>
</gene>
<proteinExistence type="predicted"/>
<organism evidence="2 3">
    <name type="scientific">Pocillopora damicornis</name>
    <name type="common">Cauliflower coral</name>
    <name type="synonym">Millepora damicornis</name>
    <dbReference type="NCBI Taxonomy" id="46731"/>
    <lineage>
        <taxon>Eukaryota</taxon>
        <taxon>Metazoa</taxon>
        <taxon>Cnidaria</taxon>
        <taxon>Anthozoa</taxon>
        <taxon>Hexacorallia</taxon>
        <taxon>Scleractinia</taxon>
        <taxon>Astrocoeniina</taxon>
        <taxon>Pocilloporidae</taxon>
        <taxon>Pocillopora</taxon>
    </lineage>
</organism>
<reference evidence="2 3" key="1">
    <citation type="journal article" date="2018" name="Sci. Rep.">
        <title>Comparative analysis of the Pocillopora damicornis genome highlights role of immune system in coral evolution.</title>
        <authorList>
            <person name="Cunning R."/>
            <person name="Bay R.A."/>
            <person name="Gillette P."/>
            <person name="Baker A.C."/>
            <person name="Traylor-Knowles N."/>
        </authorList>
    </citation>
    <scope>NUCLEOTIDE SEQUENCE [LARGE SCALE GENOMIC DNA]</scope>
    <source>
        <strain evidence="2">RSMAS</strain>
        <tissue evidence="2">Whole animal</tissue>
    </source>
</reference>
<name>A0A3M6TDT0_POCDA</name>
<comment type="caution">
    <text evidence="2">The sequence shown here is derived from an EMBL/GenBank/DDBJ whole genome shotgun (WGS) entry which is preliminary data.</text>
</comment>
<keyword evidence="1" id="KW-0472">Membrane</keyword>
<evidence type="ECO:0000256" key="1">
    <source>
        <dbReference type="SAM" id="Phobius"/>
    </source>
</evidence>
<evidence type="ECO:0000313" key="2">
    <source>
        <dbReference type="EMBL" id="RMX39449.1"/>
    </source>
</evidence>
<dbReference type="AlphaFoldDB" id="A0A3M6TDT0"/>
<dbReference type="EMBL" id="RCHS01003816">
    <property type="protein sequence ID" value="RMX39449.1"/>
    <property type="molecule type" value="Genomic_DNA"/>
</dbReference>
<keyword evidence="1" id="KW-0812">Transmembrane</keyword>
<accession>A0A3M6TDT0</accession>
<evidence type="ECO:0000313" key="3">
    <source>
        <dbReference type="Proteomes" id="UP000275408"/>
    </source>
</evidence>
<dbReference type="Proteomes" id="UP000275408">
    <property type="component" value="Unassembled WGS sequence"/>
</dbReference>
<protein>
    <submittedName>
        <fullName evidence="2">Uncharacterized protein</fullName>
    </submittedName>
</protein>
<feature type="transmembrane region" description="Helical" evidence="1">
    <location>
        <begin position="53"/>
        <end position="76"/>
    </location>
</feature>
<feature type="transmembrane region" description="Helical" evidence="1">
    <location>
        <begin position="82"/>
        <end position="110"/>
    </location>
</feature>